<evidence type="ECO:0008006" key="4">
    <source>
        <dbReference type="Google" id="ProtNLM"/>
    </source>
</evidence>
<dbReference type="PATRIC" id="fig|1432052.4.peg.789"/>
<feature type="compositionally biased region" description="Polar residues" evidence="1">
    <location>
        <begin position="75"/>
        <end position="84"/>
    </location>
</feature>
<dbReference type="RefSeq" id="WP_069151250.1">
    <property type="nucleotide sequence ID" value="NZ_DAWDRA010000185.1"/>
</dbReference>
<evidence type="ECO:0000313" key="3">
    <source>
        <dbReference type="Proteomes" id="UP000094067"/>
    </source>
</evidence>
<evidence type="ECO:0000256" key="1">
    <source>
        <dbReference type="SAM" id="MobiDB-lite"/>
    </source>
</evidence>
<feature type="region of interest" description="Disordered" evidence="1">
    <location>
        <begin position="67"/>
        <end position="87"/>
    </location>
</feature>
<accession>A0A1E3AKC7</accession>
<dbReference type="Proteomes" id="UP000094067">
    <property type="component" value="Unassembled WGS sequence"/>
</dbReference>
<gene>
    <name evidence="2" type="ORF">BEI61_00698</name>
</gene>
<dbReference type="EMBL" id="MCGH01000001">
    <property type="protein sequence ID" value="ODM09069.1"/>
    <property type="molecule type" value="Genomic_DNA"/>
</dbReference>
<sequence length="319" mass="36693">MKEKTWLYRVLSAAGSKTQYDEYVKRILGSRQVLARILKGAVPEYNRYSIDEIIQWIEPDIEIADTPPQPGGKNNFDTRITGENTESKIPGEGTINYDIRFRAFLPGNNETEKIKLLLNVEAQKNFYLKYHIVTRGIFYGARMLSEQLNSEFTDSDYDELKKVCSIWICMNSPLHIGNAMSEYRISKQDIIGYIPEQKRCYDKLSVIIICLNETDGKDLRGSLHGFLNTLLSPYMDINKKEEILTRDYGMIMEYELEKELRQMCNLSEAIEEKALQEGFEKGILLTKKVLKLSAEGLNDTEIAETCEIPEENVRAILEA</sequence>
<name>A0A1E3AKC7_9FIRM</name>
<dbReference type="AlphaFoldDB" id="A0A1E3AKC7"/>
<comment type="caution">
    <text evidence="2">The sequence shown here is derived from an EMBL/GenBank/DDBJ whole genome shotgun (WGS) entry which is preliminary data.</text>
</comment>
<proteinExistence type="predicted"/>
<reference evidence="2 3" key="1">
    <citation type="submission" date="2016-07" db="EMBL/GenBank/DDBJ databases">
        <title>Characterization of isolates of Eisenbergiella tayi derived from blood cultures, using whole genome sequencing.</title>
        <authorList>
            <person name="Burdz T."/>
            <person name="Wiebe D."/>
            <person name="Huynh C."/>
            <person name="Bernard K."/>
        </authorList>
    </citation>
    <scope>NUCLEOTIDE SEQUENCE [LARGE SCALE GENOMIC DNA]</scope>
    <source>
        <strain evidence="2 3">NML 110608</strain>
    </source>
</reference>
<organism evidence="2 3">
    <name type="scientific">Eisenbergiella tayi</name>
    <dbReference type="NCBI Taxonomy" id="1432052"/>
    <lineage>
        <taxon>Bacteria</taxon>
        <taxon>Bacillati</taxon>
        <taxon>Bacillota</taxon>
        <taxon>Clostridia</taxon>
        <taxon>Lachnospirales</taxon>
        <taxon>Lachnospiraceae</taxon>
        <taxon>Eisenbergiella</taxon>
    </lineage>
</organism>
<evidence type="ECO:0000313" key="2">
    <source>
        <dbReference type="EMBL" id="ODM09069.1"/>
    </source>
</evidence>
<protein>
    <recommendedName>
        <fullName evidence="4">PD-(D/E)XK nuclease family transposase</fullName>
    </recommendedName>
</protein>